<organism evidence="2">
    <name type="scientific">Mizugakiibacter sediminis</name>
    <dbReference type="NCBI Taxonomy" id="1475481"/>
    <lineage>
        <taxon>Bacteria</taxon>
        <taxon>Pseudomonadati</taxon>
        <taxon>Pseudomonadota</taxon>
        <taxon>Gammaproteobacteria</taxon>
        <taxon>Lysobacterales</taxon>
        <taxon>Rhodanobacteraceae</taxon>
        <taxon>Mizugakiibacter</taxon>
    </lineage>
</organism>
<dbReference type="AlphaFoldDB" id="A0A0K8QKP3"/>
<evidence type="ECO:0000313" key="1">
    <source>
        <dbReference type="EMBL" id="GAN43676.1"/>
    </source>
</evidence>
<reference evidence="1" key="1">
    <citation type="submission" date="2015-03" db="EMBL/GenBank/DDBJ databases">
        <title>Draft genome sequence of Mizugakiibacter sediminis skMP5.</title>
        <authorList>
            <person name="Watanabe T."/>
            <person name="Kojima H."/>
            <person name="Fukui M."/>
        </authorList>
    </citation>
    <scope>NUCLEOTIDE SEQUENCE</scope>
    <source>
        <strain evidence="1">SkMP5</strain>
    </source>
</reference>
<dbReference type="Proteomes" id="UP000253740">
    <property type="component" value="Unassembled WGS sequence"/>
</dbReference>
<gene>
    <name evidence="1" type="ORF">MBSD_0185</name>
    <name evidence="2" type="ORF">MBSD_n0693</name>
</gene>
<proteinExistence type="predicted"/>
<dbReference type="EMBL" id="DF970160">
    <property type="protein sequence ID" value="GAP65404.1"/>
    <property type="molecule type" value="Genomic_DNA"/>
</dbReference>
<protein>
    <submittedName>
        <fullName evidence="1">Aldo/keto reductase</fullName>
    </submittedName>
    <submittedName>
        <fullName evidence="2">Oxidoreductase</fullName>
    </submittedName>
</protein>
<keyword evidence="3" id="KW-1185">Reference proteome</keyword>
<dbReference type="HOGENOM" id="CLU_3154936_0_0_6"/>
<dbReference type="EMBL" id="DF952378">
    <property type="protein sequence ID" value="GAN43676.1"/>
    <property type="molecule type" value="Genomic_DNA"/>
</dbReference>
<accession>A0A0K8QKP3</accession>
<evidence type="ECO:0000313" key="3">
    <source>
        <dbReference type="Proteomes" id="UP000253740"/>
    </source>
</evidence>
<name>A0A0K8QKP3_9GAMM</name>
<reference evidence="2" key="2">
    <citation type="submission" date="2015-08" db="EMBL/GenBank/DDBJ databases">
        <title>Complete DNA Sequence of Pseudomonas syringae pv. actinidiae, the Causal Agent of Kiwifruit Canker Disease.</title>
        <authorList>
            <person name="Rikkerink E.H.A."/>
            <person name="Fineran P.C."/>
        </authorList>
    </citation>
    <scope>NUCLEOTIDE SEQUENCE</scope>
    <source>
        <strain evidence="2">SkMP5</strain>
    </source>
</reference>
<evidence type="ECO:0000313" key="2">
    <source>
        <dbReference type="EMBL" id="GAP65404.1"/>
    </source>
</evidence>
<sequence>MRQNRGAVGWRLDAEQVARLDEASRVTPPYPYYPYRHGQFAERTPPPV</sequence>